<keyword evidence="3" id="KW-0677">Repeat</keyword>
<evidence type="ECO:0000256" key="5">
    <source>
        <dbReference type="ARBA" id="ARBA00022833"/>
    </source>
</evidence>
<keyword evidence="1 6" id="KW-0853">WD repeat</keyword>
<dbReference type="GeneID" id="36289570"/>
<evidence type="ECO:0000256" key="6">
    <source>
        <dbReference type="PROSITE-ProRule" id="PRU00221"/>
    </source>
</evidence>
<dbReference type="EMBL" id="KV441397">
    <property type="protein sequence ID" value="OAF58311.1"/>
    <property type="molecule type" value="Genomic_DNA"/>
</dbReference>
<sequence>MVQGKIIKRLLGQPTNDHISEPAITYDARTTRELQRPDFSQDATHSTGSPLTCVDISPSGNYAVIAGDEVFKTLKIEGPKIEEQTDLRAAIAIPGEGLTDQLKIGAVRWGHGEIDSSIVTASANGRVTIYDLNRIGSGLEVGRIKEHQRQVHKLSINPFRANLLLSASQDGTVRFFDIKAPTGRSNLTFISRAVFKSNADPVRDVTWNPTRGFEFACATVSGTIQHWDTRNQKAPLLKINAHDGACMTLSWHSDGEHIVSGGLDQQCYIWDLSRNAEKRQKPKYSFATPAPVSIVSWRPPSWPSTAQAQRAAQVAVVYDDVNSLKTQKSTVQIWDIARPGLPFKEISSFETSPTALKWQHTDILWTVTREGDFRQSDIAFAPKVIDQRSLSTFDFSPSGEVLILLEERRGRSRHVNSGTSEKPVRARLSMTSQSPSGKLSISRSDSEEDTAGSFLGPKLKPSKKHQRHHNTRSATPLSTTPPSAGDMAAVMKLEESIKVTGPYKPSQTMAIGHAPSAVHRDVFKFLSSAYLQRIAKDLQDAGSAGPKRAPIHERMASIMETFARAAELVGQYRLSQTWKVLSYSISLLLIRRAKYHRELRLVEAEKNKASQATIEEQQTKDRQTWGRHRIRVDKTPTKRSRSKSLVNRKEGHISSITRSIMAEEESTSTMTTPLARPIRDSLILDTTTQKPLPTFDSEVFSLPEAAHSPADQSNFSSRKCSDASAYEAGYDFYDLDAIANTPPTSIVVPPRKAPLRLDGGFPGDGSTAHPGGMLRHDSNESFQMFSTSGDSQLRLSFASDSVGRRFQHKEPSEQYASWESSDPALERQNAESFNSKDSSIPDDSLPPRSGHSNHRSQTPTPFPLEQPSLPSTDESKISENSDTQSEDEIISIHSQDLDSVAESFEAVDLSSPEILDIDFVPQRSDPSFTPAAIDPHLLIPRTITFETQTTSLNAAVMVLLLLPHLLPGTIDELQAPAILCQYQNRLQSMLLFTEAALLRKLSYPTYPTVYGQGQAKWGMDIGYFCQTCRRALRKDEKLEVGKRLLRCERCRTYLDGCTVCRQQEEPEVAELEFDGDETSPGGGKEVKAQPAGKLWWWCQGCGHGGHSVCLRAWHSGPPTLEGSDASDGCCPMEGCLHPCLPGRWRDEWMVGKAAVRDSELSKLVKEGTRGKRVSISGRVRRDDMEIRISRAVEQVRGTLGSGFPVDRKKSVKVVAPGEE</sequence>
<dbReference type="PANTHER" id="PTHR46200:SF1">
    <property type="entry name" value="GATOR COMPLEX PROTEIN WDR24"/>
    <property type="match status" value="1"/>
</dbReference>
<reference evidence="8" key="1">
    <citation type="submission" date="2016-03" db="EMBL/GenBank/DDBJ databases">
        <title>Updated assembly of Pseudogymnoascus destructans, the fungus causing white-nose syndrome of bats.</title>
        <authorList>
            <person name="Palmer J.M."/>
            <person name="Drees K.P."/>
            <person name="Foster J.T."/>
            <person name="Lindner D.L."/>
        </authorList>
    </citation>
    <scope>NUCLEOTIDE SEQUENCE [LARGE SCALE GENOMIC DNA]</scope>
    <source>
        <strain evidence="8">20631-21</strain>
    </source>
</reference>
<dbReference type="GO" id="GO:0005829">
    <property type="term" value="C:cytosol"/>
    <property type="evidence" value="ECO:0007669"/>
    <property type="project" value="TreeGrafter"/>
</dbReference>
<dbReference type="AlphaFoldDB" id="A0A177AAL7"/>
<feature type="compositionally biased region" description="Polar residues" evidence="7">
    <location>
        <begin position="472"/>
        <end position="482"/>
    </location>
</feature>
<dbReference type="InterPro" id="IPR037590">
    <property type="entry name" value="WDR24"/>
</dbReference>
<dbReference type="PANTHER" id="PTHR46200">
    <property type="entry name" value="GATOR COMPLEX PROTEIN WDR24"/>
    <property type="match status" value="1"/>
</dbReference>
<evidence type="ECO:0000256" key="3">
    <source>
        <dbReference type="ARBA" id="ARBA00022737"/>
    </source>
</evidence>
<dbReference type="eggNOG" id="KOG0269">
    <property type="taxonomic scope" value="Eukaryota"/>
</dbReference>
<dbReference type="InterPro" id="IPR001680">
    <property type="entry name" value="WD40_rpt"/>
</dbReference>
<dbReference type="Pfam" id="PF00400">
    <property type="entry name" value="WD40"/>
    <property type="match status" value="2"/>
</dbReference>
<dbReference type="GO" id="GO:0008270">
    <property type="term" value="F:zinc ion binding"/>
    <property type="evidence" value="ECO:0007669"/>
    <property type="project" value="UniProtKB-KW"/>
</dbReference>
<dbReference type="GO" id="GO:0061700">
    <property type="term" value="C:GATOR2 complex"/>
    <property type="evidence" value="ECO:0007669"/>
    <property type="project" value="TreeGrafter"/>
</dbReference>
<dbReference type="OrthoDB" id="60955at2759"/>
<dbReference type="SMART" id="SM00320">
    <property type="entry name" value="WD40"/>
    <property type="match status" value="5"/>
</dbReference>
<accession>A0A177AAL7</accession>
<dbReference type="Gene3D" id="2.130.10.10">
    <property type="entry name" value="YVTN repeat-like/Quinoprotein amine dehydrogenase"/>
    <property type="match status" value="2"/>
</dbReference>
<dbReference type="PROSITE" id="PS50294">
    <property type="entry name" value="WD_REPEATS_REGION"/>
    <property type="match status" value="1"/>
</dbReference>
<feature type="region of interest" description="Disordered" evidence="7">
    <location>
        <begin position="411"/>
        <end position="485"/>
    </location>
</feature>
<dbReference type="SUPFAM" id="SSF50978">
    <property type="entry name" value="WD40 repeat-like"/>
    <property type="match status" value="1"/>
</dbReference>
<keyword evidence="4" id="KW-0863">Zinc-finger</keyword>
<dbReference type="Proteomes" id="UP000077154">
    <property type="component" value="Unassembled WGS sequence"/>
</dbReference>
<dbReference type="PROSITE" id="PS50082">
    <property type="entry name" value="WD_REPEATS_2"/>
    <property type="match status" value="2"/>
</dbReference>
<feature type="repeat" description="WD" evidence="6">
    <location>
        <begin position="239"/>
        <end position="280"/>
    </location>
</feature>
<dbReference type="RefSeq" id="XP_024323596.1">
    <property type="nucleotide sequence ID" value="XM_024470108.1"/>
</dbReference>
<dbReference type="InterPro" id="IPR036322">
    <property type="entry name" value="WD40_repeat_dom_sf"/>
</dbReference>
<protein>
    <submittedName>
        <fullName evidence="8">SEA (Seh1-associated) complex subunit</fullName>
    </submittedName>
</protein>
<organism evidence="8">
    <name type="scientific">Pseudogymnoascus destructans</name>
    <dbReference type="NCBI Taxonomy" id="655981"/>
    <lineage>
        <taxon>Eukaryota</taxon>
        <taxon>Fungi</taxon>
        <taxon>Dikarya</taxon>
        <taxon>Ascomycota</taxon>
        <taxon>Pezizomycotina</taxon>
        <taxon>Leotiomycetes</taxon>
        <taxon>Thelebolales</taxon>
        <taxon>Thelebolaceae</taxon>
        <taxon>Pseudogymnoascus</taxon>
    </lineage>
</organism>
<keyword evidence="2" id="KW-0479">Metal-binding</keyword>
<dbReference type="GO" id="GO:0005774">
    <property type="term" value="C:vacuolar membrane"/>
    <property type="evidence" value="ECO:0007669"/>
    <property type="project" value="TreeGrafter"/>
</dbReference>
<name>A0A177AAL7_9PEZI</name>
<dbReference type="GO" id="GO:0016239">
    <property type="term" value="P:positive regulation of macroautophagy"/>
    <property type="evidence" value="ECO:0007669"/>
    <property type="project" value="TreeGrafter"/>
</dbReference>
<feature type="repeat" description="WD" evidence="6">
    <location>
        <begin position="144"/>
        <end position="179"/>
    </location>
</feature>
<feature type="region of interest" description="Disordered" evidence="7">
    <location>
        <begin position="805"/>
        <end position="886"/>
    </location>
</feature>
<gene>
    <name evidence="8" type="primary">RTC1</name>
    <name evidence="8" type="ORF">VC83_06511</name>
</gene>
<feature type="compositionally biased region" description="Basic residues" evidence="7">
    <location>
        <begin position="460"/>
        <end position="471"/>
    </location>
</feature>
<keyword evidence="5" id="KW-0862">Zinc</keyword>
<evidence type="ECO:0000256" key="7">
    <source>
        <dbReference type="SAM" id="MobiDB-lite"/>
    </source>
</evidence>
<proteinExistence type="predicted"/>
<dbReference type="InterPro" id="IPR019775">
    <property type="entry name" value="WD40_repeat_CS"/>
</dbReference>
<feature type="region of interest" description="Disordered" evidence="7">
    <location>
        <begin position="749"/>
        <end position="778"/>
    </location>
</feature>
<evidence type="ECO:0000256" key="1">
    <source>
        <dbReference type="ARBA" id="ARBA00022574"/>
    </source>
</evidence>
<evidence type="ECO:0000313" key="8">
    <source>
        <dbReference type="EMBL" id="OAF58311.1"/>
    </source>
</evidence>
<dbReference type="InterPro" id="IPR015943">
    <property type="entry name" value="WD40/YVTN_repeat-like_dom_sf"/>
</dbReference>
<dbReference type="PROSITE" id="PS00678">
    <property type="entry name" value="WD_REPEATS_1"/>
    <property type="match status" value="1"/>
</dbReference>
<dbReference type="GO" id="GO:1904263">
    <property type="term" value="P:positive regulation of TORC1 signaling"/>
    <property type="evidence" value="ECO:0007669"/>
    <property type="project" value="TreeGrafter"/>
</dbReference>
<feature type="compositionally biased region" description="Polar residues" evidence="7">
    <location>
        <begin position="429"/>
        <end position="443"/>
    </location>
</feature>
<dbReference type="VEuPathDB" id="FungiDB:GMDG_04323"/>
<evidence type="ECO:0000256" key="2">
    <source>
        <dbReference type="ARBA" id="ARBA00022723"/>
    </source>
</evidence>
<evidence type="ECO:0000256" key="4">
    <source>
        <dbReference type="ARBA" id="ARBA00022771"/>
    </source>
</evidence>